<dbReference type="EMBL" id="FUZP01000002">
    <property type="protein sequence ID" value="SKC61448.1"/>
    <property type="molecule type" value="Genomic_DNA"/>
</dbReference>
<keyword evidence="6 9" id="KW-0472">Membrane</keyword>
<evidence type="ECO:0000256" key="8">
    <source>
        <dbReference type="SAM" id="MobiDB-lite"/>
    </source>
</evidence>
<evidence type="ECO:0000313" key="11">
    <source>
        <dbReference type="Proteomes" id="UP000190857"/>
    </source>
</evidence>
<comment type="subcellular location">
    <subcellularLocation>
        <location evidence="1">Cell membrane</location>
        <topology evidence="1">Multi-pass membrane protein</topology>
    </subcellularLocation>
</comment>
<organism evidence="10 11">
    <name type="scientific">Okibacterium fritillariae</name>
    <dbReference type="NCBI Taxonomy" id="123320"/>
    <lineage>
        <taxon>Bacteria</taxon>
        <taxon>Bacillati</taxon>
        <taxon>Actinomycetota</taxon>
        <taxon>Actinomycetes</taxon>
        <taxon>Micrococcales</taxon>
        <taxon>Microbacteriaceae</taxon>
        <taxon>Okibacterium</taxon>
    </lineage>
</organism>
<evidence type="ECO:0000256" key="4">
    <source>
        <dbReference type="ARBA" id="ARBA00022692"/>
    </source>
</evidence>
<feature type="region of interest" description="Disordered" evidence="8">
    <location>
        <begin position="474"/>
        <end position="498"/>
    </location>
</feature>
<dbReference type="GO" id="GO:0016758">
    <property type="term" value="F:hexosyltransferase activity"/>
    <property type="evidence" value="ECO:0007669"/>
    <property type="project" value="InterPro"/>
</dbReference>
<keyword evidence="4 9" id="KW-0812">Transmembrane</keyword>
<comment type="similarity">
    <text evidence="7">Belongs to the glycosyltransferase 87 family.</text>
</comment>
<evidence type="ECO:0000256" key="5">
    <source>
        <dbReference type="ARBA" id="ARBA00022989"/>
    </source>
</evidence>
<feature type="transmembrane region" description="Helical" evidence="9">
    <location>
        <begin position="437"/>
        <end position="455"/>
    </location>
</feature>
<keyword evidence="2" id="KW-1003">Cell membrane</keyword>
<proteinExistence type="inferred from homology"/>
<dbReference type="Pfam" id="PF09594">
    <property type="entry name" value="GT87"/>
    <property type="match status" value="1"/>
</dbReference>
<feature type="transmembrane region" description="Helical" evidence="9">
    <location>
        <begin position="12"/>
        <end position="34"/>
    </location>
</feature>
<evidence type="ECO:0000256" key="3">
    <source>
        <dbReference type="ARBA" id="ARBA00022679"/>
    </source>
</evidence>
<feature type="transmembrane region" description="Helical" evidence="9">
    <location>
        <begin position="199"/>
        <end position="220"/>
    </location>
</feature>
<accession>A0A1T5KDI5</accession>
<protein>
    <recommendedName>
        <fullName evidence="12">DUF2029 domain-containing protein</fullName>
    </recommendedName>
</protein>
<keyword evidence="5 9" id="KW-1133">Transmembrane helix</keyword>
<evidence type="ECO:0000256" key="1">
    <source>
        <dbReference type="ARBA" id="ARBA00004651"/>
    </source>
</evidence>
<dbReference type="GO" id="GO:0005886">
    <property type="term" value="C:plasma membrane"/>
    <property type="evidence" value="ECO:0007669"/>
    <property type="project" value="UniProtKB-SubCell"/>
</dbReference>
<keyword evidence="3" id="KW-0808">Transferase</keyword>
<feature type="transmembrane region" description="Helical" evidence="9">
    <location>
        <begin position="380"/>
        <end position="398"/>
    </location>
</feature>
<evidence type="ECO:0000313" key="10">
    <source>
        <dbReference type="EMBL" id="SKC61448.1"/>
    </source>
</evidence>
<reference evidence="10 11" key="1">
    <citation type="submission" date="2017-02" db="EMBL/GenBank/DDBJ databases">
        <authorList>
            <person name="Peterson S.W."/>
        </authorList>
    </citation>
    <scope>NUCLEOTIDE SEQUENCE [LARGE SCALE GENOMIC DNA]</scope>
    <source>
        <strain evidence="10 11">VKM Ac-2059</strain>
    </source>
</reference>
<feature type="transmembrane region" description="Helical" evidence="9">
    <location>
        <begin position="46"/>
        <end position="65"/>
    </location>
</feature>
<dbReference type="Proteomes" id="UP000190857">
    <property type="component" value="Unassembled WGS sequence"/>
</dbReference>
<sequence>MGLGPLFLQDGDVRIALTAVLLAASTVLTAFTVLNLGVYSDDDRPAMAWATYTLWALFALSVWALRGVRGRAVTALVLIGCAVLGASAMAGPPNTSTDSARYAWDGIVQNAGISPYEYVPADPALAELRTDWLFPAPTVAADGSESCDGERISKTREVGTDDVLCTAINRPQVPTIYPPLAEMLFAGVRFFVGPSAEYWPLQAVGLLFVLGTAALLLRALRRRNLPGWQAALWAWCPLVLAEGVTNSHVDLVGAVLILVATLSVTIGRRALGGVALGGAIAVKLIPVIAAPALLRREGWKVIAAAIATFAVLYIPYILSTGIGVLGYLPGYLSEEGYEDGSRFGLISLFAPGSAALPVAAILLVVTAVAVIVATDPERPWVAQLVMIGVTLLIVSPRYPWYALLLVPFIAMSGRWEWFVIGLSILNRQIFPSLAVQRWGIAVSIVVLVAVSWWRHGPDAPQQVWRGIRRRLPGRGRDAATGSSVAAGTPDVADRPDVA</sequence>
<feature type="transmembrane region" description="Helical" evidence="9">
    <location>
        <begin position="271"/>
        <end position="294"/>
    </location>
</feature>
<evidence type="ECO:0000256" key="9">
    <source>
        <dbReference type="SAM" id="Phobius"/>
    </source>
</evidence>
<evidence type="ECO:0000256" key="7">
    <source>
        <dbReference type="ARBA" id="ARBA00024033"/>
    </source>
</evidence>
<dbReference type="AlphaFoldDB" id="A0A1T5KDI5"/>
<feature type="transmembrane region" description="Helical" evidence="9">
    <location>
        <begin position="301"/>
        <end position="328"/>
    </location>
</feature>
<dbReference type="STRING" id="123320.SAMN06309945_2119"/>
<feature type="transmembrane region" description="Helical" evidence="9">
    <location>
        <begin position="348"/>
        <end position="373"/>
    </location>
</feature>
<feature type="transmembrane region" description="Helical" evidence="9">
    <location>
        <begin position="72"/>
        <end position="91"/>
    </location>
</feature>
<keyword evidence="11" id="KW-1185">Reference proteome</keyword>
<evidence type="ECO:0000256" key="2">
    <source>
        <dbReference type="ARBA" id="ARBA00022475"/>
    </source>
</evidence>
<evidence type="ECO:0008006" key="12">
    <source>
        <dbReference type="Google" id="ProtNLM"/>
    </source>
</evidence>
<gene>
    <name evidence="10" type="ORF">SAMN06309945_2119</name>
</gene>
<name>A0A1T5KDI5_9MICO</name>
<evidence type="ECO:0000256" key="6">
    <source>
        <dbReference type="ARBA" id="ARBA00023136"/>
    </source>
</evidence>
<dbReference type="InterPro" id="IPR018584">
    <property type="entry name" value="GT87"/>
</dbReference>